<dbReference type="SUPFAM" id="SSF55729">
    <property type="entry name" value="Acyl-CoA N-acyltransferases (Nat)"/>
    <property type="match status" value="1"/>
</dbReference>
<organism evidence="2 3">
    <name type="scientific">Bradyrhizobium erythrophlei</name>
    <dbReference type="NCBI Taxonomy" id="1437360"/>
    <lineage>
        <taxon>Bacteria</taxon>
        <taxon>Pseudomonadati</taxon>
        <taxon>Pseudomonadota</taxon>
        <taxon>Alphaproteobacteria</taxon>
        <taxon>Hyphomicrobiales</taxon>
        <taxon>Nitrobacteraceae</taxon>
        <taxon>Bradyrhizobium</taxon>
    </lineage>
</organism>
<dbReference type="AlphaFoldDB" id="A0A1M5LDK6"/>
<dbReference type="OrthoDB" id="70281at2"/>
<sequence length="175" mass="19478">MSLEIDILNGDASWPMAEPLYNAVWPPEVVKTLPWADIAFAHADLRVLVQNEAGDVVCHVGIYRREVTWNGRKMRAGGIGGVISREDSRRKGYASIALNAAVQTLKDEGATDFALLFCEPHNAPFYVGRGFKPFDGEIWCEQPTGRVRFEAIAPYVHQLKRAPLRGTIDLCGLPW</sequence>
<dbReference type="InterPro" id="IPR000182">
    <property type="entry name" value="GNAT_dom"/>
</dbReference>
<dbReference type="Proteomes" id="UP000190675">
    <property type="component" value="Chromosome I"/>
</dbReference>
<keyword evidence="2" id="KW-0808">Transferase</keyword>
<dbReference type="GO" id="GO:0016747">
    <property type="term" value="F:acyltransferase activity, transferring groups other than amino-acyl groups"/>
    <property type="evidence" value="ECO:0007669"/>
    <property type="project" value="InterPro"/>
</dbReference>
<protein>
    <submittedName>
        <fullName evidence="2">Acetyltransferase (GNAT) domain-containing protein</fullName>
    </submittedName>
</protein>
<dbReference type="PROSITE" id="PS51186">
    <property type="entry name" value="GNAT"/>
    <property type="match status" value="1"/>
</dbReference>
<accession>A0A1M5LDK6</accession>
<reference evidence="2 3" key="1">
    <citation type="submission" date="2016-11" db="EMBL/GenBank/DDBJ databases">
        <authorList>
            <person name="Jaros S."/>
            <person name="Januszkiewicz K."/>
            <person name="Wedrychowicz H."/>
        </authorList>
    </citation>
    <scope>NUCLEOTIDE SEQUENCE [LARGE SCALE GENOMIC DNA]</scope>
    <source>
        <strain evidence="2 3">GAS242</strain>
    </source>
</reference>
<dbReference type="Gene3D" id="3.40.630.30">
    <property type="match status" value="1"/>
</dbReference>
<proteinExistence type="predicted"/>
<dbReference type="EMBL" id="LT670818">
    <property type="protein sequence ID" value="SHG63108.1"/>
    <property type="molecule type" value="Genomic_DNA"/>
</dbReference>
<dbReference type="InterPro" id="IPR016181">
    <property type="entry name" value="Acyl_CoA_acyltransferase"/>
</dbReference>
<gene>
    <name evidence="2" type="ORF">SAMN05444169_3407</name>
</gene>
<evidence type="ECO:0000313" key="3">
    <source>
        <dbReference type="Proteomes" id="UP000190675"/>
    </source>
</evidence>
<evidence type="ECO:0000313" key="2">
    <source>
        <dbReference type="EMBL" id="SHG63108.1"/>
    </source>
</evidence>
<feature type="domain" description="N-acetyltransferase" evidence="1">
    <location>
        <begin position="5"/>
        <end position="154"/>
    </location>
</feature>
<name>A0A1M5LDK6_9BRAD</name>
<evidence type="ECO:0000259" key="1">
    <source>
        <dbReference type="PROSITE" id="PS51186"/>
    </source>
</evidence>
<dbReference type="Pfam" id="PF13527">
    <property type="entry name" value="Acetyltransf_9"/>
    <property type="match status" value="1"/>
</dbReference>
<dbReference type="RefSeq" id="WP_079566963.1">
    <property type="nucleotide sequence ID" value="NZ_LT670818.1"/>
</dbReference>